<feature type="domain" description="Cation-transporting P-type ATPase N-terminal" evidence="10">
    <location>
        <begin position="103"/>
        <end position="176"/>
    </location>
</feature>
<dbReference type="NCBIfam" id="TIGR01494">
    <property type="entry name" value="ATPase_P-type"/>
    <property type="match status" value="2"/>
</dbReference>
<name>A0AAX4K3D9_9TREE</name>
<dbReference type="RefSeq" id="XP_066078446.1">
    <property type="nucleotide sequence ID" value="XM_066222349.1"/>
</dbReference>
<dbReference type="SUPFAM" id="SSF81665">
    <property type="entry name" value="Calcium ATPase, transmembrane domain M"/>
    <property type="match status" value="1"/>
</dbReference>
<dbReference type="GO" id="GO:0016887">
    <property type="term" value="F:ATP hydrolysis activity"/>
    <property type="evidence" value="ECO:0007669"/>
    <property type="project" value="InterPro"/>
</dbReference>
<dbReference type="InterPro" id="IPR008250">
    <property type="entry name" value="ATPase_P-typ_transduc_dom_A_sf"/>
</dbReference>
<feature type="transmembrane region" description="Helical" evidence="9">
    <location>
        <begin position="1069"/>
        <end position="1087"/>
    </location>
</feature>
<keyword evidence="5" id="KW-0067">ATP-binding</keyword>
<evidence type="ECO:0000256" key="2">
    <source>
        <dbReference type="ARBA" id="ARBA00022475"/>
    </source>
</evidence>
<dbReference type="InterPro" id="IPR018303">
    <property type="entry name" value="ATPase_P-typ_P_site"/>
</dbReference>
<sequence>MIEDIERDGMIDLKSIDSHSTSQQHVPQTLLKSITIRDAAPDNNALGLERMRRATHSRRDSASRMVGEFRTLSIDVTDTQRQRSAPLTSSKTAGTVKDIAELEWHKYSVDEVLQRLSVNRKVGLEDEQVKRKLGQYGSNEVIPPKPNLFLKWLNYVLGGFGTLLLLASILCFIAWKPLGEPNPSAANLALAVVLLLVIAIQTVFNAWQDFSTGKVMASITGLLPSAVLVLRNSIQSQLPAKALVPGDIIYVSLGNKLPADIRFIDVSSDLKMDRSVLTGESEPIQAAVVMTDENMLETKNIGLQGTLCVSGSGMGVVIQTGNLTVFGRIAKLSSTGAPSLTTLQREILRFVIIIVCCAITIALAVIIAWGAWLNKKHKGFITVPTLIVDIVSVCVAFIPEGLPASVTISLAVIANTLTKNKVLCKSLMTVETLGSVNVLCSDKTGTLTENKMTVTNLSILDQELDLTQARDKIVSGKDNGKNIAQMAAIMGVCNAASFDESTLDQPVALRLVNGDATDSAILRGAETLRSVKESLEEWAEVFKVNFNSKTKYMLKLCRRSSAKTPLFPAPCDTYNDFGPEDLMLMCKGAPDVLLKRCTFINDPSGGPALPLTDETMARLTAVQEKWSSKGQRVLLLAKRVIPRSSIPKEYSFDQPEFSDFVNTELNQQLTVIGLVGLVDPPRQEIPETVKIMRGAGIRFFMVTGDFQGTAAAIAEQCGIITSSKIHYAKDLPRDLPLDQIQQYVIENVNDRKPALVLNGNDLMEMTESQWEQACQYLEIVFSRTTPEQKLRIVKEFQKRGNIVGMTGDGVNDAPSLKAANVGIAMGGGSDVAMEAADLVLLESFSSIVVAVEYGRLVFDNLRKTCLYLLPAGSFSELMPILLNVFLGLPQILSSLQMIIICVVTDVLPAISMCFEKPEAGLLTRPPRNTKKDKLINWKFLLQAYGFLGLLESLCAMSMSFWWLDKQGFKFKDLVLAYGGLPPQYNQDAYNEAVNKAQSIYFFTLVGMQFGNLLSTRTRRLSIFQHNPFKWSDESKRNYWIIPSMIASLVFLFFFSYVPFFQHTFLTRGVPVQHIFIPFTFAIGLLSLDETRKFFIRRYPKGFLTKIAW</sequence>
<evidence type="ECO:0000256" key="9">
    <source>
        <dbReference type="SAM" id="Phobius"/>
    </source>
</evidence>
<dbReference type="FunFam" id="3.40.50.1000:FF:000001">
    <property type="entry name" value="Phospholipid-transporting ATPase IC"/>
    <property type="match status" value="1"/>
</dbReference>
<dbReference type="SMART" id="SM00831">
    <property type="entry name" value="Cation_ATPase_N"/>
    <property type="match status" value="1"/>
</dbReference>
<dbReference type="Pfam" id="PF00689">
    <property type="entry name" value="Cation_ATPase_C"/>
    <property type="match status" value="1"/>
</dbReference>
<dbReference type="SUPFAM" id="SSF81653">
    <property type="entry name" value="Calcium ATPase, transduction domain A"/>
    <property type="match status" value="1"/>
</dbReference>
<dbReference type="GO" id="GO:0036376">
    <property type="term" value="P:sodium ion export across plasma membrane"/>
    <property type="evidence" value="ECO:0007669"/>
    <property type="project" value="TreeGrafter"/>
</dbReference>
<keyword evidence="8 9" id="KW-0472">Membrane</keyword>
<keyword evidence="2" id="KW-1003">Cell membrane</keyword>
<dbReference type="GO" id="GO:0030007">
    <property type="term" value="P:intracellular potassium ion homeostasis"/>
    <property type="evidence" value="ECO:0007669"/>
    <property type="project" value="TreeGrafter"/>
</dbReference>
<dbReference type="GO" id="GO:0005391">
    <property type="term" value="F:P-type sodium:potassium-exchanging transporter activity"/>
    <property type="evidence" value="ECO:0007669"/>
    <property type="project" value="TreeGrafter"/>
</dbReference>
<dbReference type="InterPro" id="IPR059000">
    <property type="entry name" value="ATPase_P-type_domA"/>
</dbReference>
<dbReference type="Proteomes" id="UP001355207">
    <property type="component" value="Chromosome 9"/>
</dbReference>
<evidence type="ECO:0000256" key="6">
    <source>
        <dbReference type="ARBA" id="ARBA00022967"/>
    </source>
</evidence>
<dbReference type="EMBL" id="CP144106">
    <property type="protein sequence ID" value="WWC91684.1"/>
    <property type="molecule type" value="Genomic_DNA"/>
</dbReference>
<dbReference type="InterPro" id="IPR004014">
    <property type="entry name" value="ATPase_P-typ_cation-transptr_N"/>
</dbReference>
<dbReference type="InterPro" id="IPR023299">
    <property type="entry name" value="ATPase_P-typ_cyto_dom_N"/>
</dbReference>
<dbReference type="InterPro" id="IPR023214">
    <property type="entry name" value="HAD_sf"/>
</dbReference>
<dbReference type="SUPFAM" id="SSF56784">
    <property type="entry name" value="HAD-like"/>
    <property type="match status" value="1"/>
</dbReference>
<dbReference type="GO" id="GO:1902600">
    <property type="term" value="P:proton transmembrane transport"/>
    <property type="evidence" value="ECO:0007669"/>
    <property type="project" value="TreeGrafter"/>
</dbReference>
<evidence type="ECO:0000256" key="7">
    <source>
        <dbReference type="ARBA" id="ARBA00022989"/>
    </source>
</evidence>
<protein>
    <recommendedName>
        <fullName evidence="10">Cation-transporting P-type ATPase N-terminal domain-containing protein</fullName>
    </recommendedName>
</protein>
<dbReference type="PROSITE" id="PS00154">
    <property type="entry name" value="ATPASE_E1_E2"/>
    <property type="match status" value="1"/>
</dbReference>
<dbReference type="Gene3D" id="2.70.150.10">
    <property type="entry name" value="Calcium-transporting ATPase, cytoplasmic transduction domain A"/>
    <property type="match status" value="1"/>
</dbReference>
<dbReference type="Pfam" id="PF00690">
    <property type="entry name" value="Cation_ATPase_N"/>
    <property type="match status" value="1"/>
</dbReference>
<dbReference type="SFLD" id="SFLDG00002">
    <property type="entry name" value="C1.7:_P-type_atpase_like"/>
    <property type="match status" value="1"/>
</dbReference>
<feature type="transmembrane region" description="Helical" evidence="9">
    <location>
        <begin position="152"/>
        <end position="175"/>
    </location>
</feature>
<dbReference type="GO" id="GO:0006883">
    <property type="term" value="P:intracellular sodium ion homeostasis"/>
    <property type="evidence" value="ECO:0007669"/>
    <property type="project" value="TreeGrafter"/>
</dbReference>
<dbReference type="InterPro" id="IPR036412">
    <property type="entry name" value="HAD-like_sf"/>
</dbReference>
<evidence type="ECO:0000313" key="11">
    <source>
        <dbReference type="EMBL" id="WWC91684.1"/>
    </source>
</evidence>
<dbReference type="InterPro" id="IPR006068">
    <property type="entry name" value="ATPase_P-typ_cation-transptr_C"/>
</dbReference>
<organism evidence="11 12">
    <name type="scientific">Kwoniella dendrophila CBS 6074</name>
    <dbReference type="NCBI Taxonomy" id="1295534"/>
    <lineage>
        <taxon>Eukaryota</taxon>
        <taxon>Fungi</taxon>
        <taxon>Dikarya</taxon>
        <taxon>Basidiomycota</taxon>
        <taxon>Agaricomycotina</taxon>
        <taxon>Tremellomycetes</taxon>
        <taxon>Tremellales</taxon>
        <taxon>Cryptococcaceae</taxon>
        <taxon>Kwoniella</taxon>
    </lineage>
</organism>
<dbReference type="PANTHER" id="PTHR43294:SF21">
    <property type="entry name" value="CATION TRANSPORTING ATPASE"/>
    <property type="match status" value="1"/>
</dbReference>
<gene>
    <name evidence="11" type="ORF">L201_006630</name>
</gene>
<dbReference type="SFLD" id="SFLDF00027">
    <property type="entry name" value="p-type_atpase"/>
    <property type="match status" value="1"/>
</dbReference>
<evidence type="ECO:0000256" key="8">
    <source>
        <dbReference type="ARBA" id="ARBA00023136"/>
    </source>
</evidence>
<keyword evidence="7 9" id="KW-1133">Transmembrane helix</keyword>
<keyword evidence="12" id="KW-1185">Reference proteome</keyword>
<evidence type="ECO:0000256" key="4">
    <source>
        <dbReference type="ARBA" id="ARBA00022741"/>
    </source>
</evidence>
<reference evidence="11 12" key="1">
    <citation type="submission" date="2024-01" db="EMBL/GenBank/DDBJ databases">
        <title>Comparative genomics of Cryptococcus and Kwoniella reveals pathogenesis evolution and contrasting modes of karyotype evolution via chromosome fusion or intercentromeric recombination.</title>
        <authorList>
            <person name="Coelho M.A."/>
            <person name="David-Palma M."/>
            <person name="Shea T."/>
            <person name="Bowers K."/>
            <person name="McGinley-Smith S."/>
            <person name="Mohammad A.W."/>
            <person name="Gnirke A."/>
            <person name="Yurkov A.M."/>
            <person name="Nowrousian M."/>
            <person name="Sun S."/>
            <person name="Cuomo C.A."/>
            <person name="Heitman J."/>
        </authorList>
    </citation>
    <scope>NUCLEOTIDE SEQUENCE [LARGE SCALE GENOMIC DNA]</scope>
    <source>
        <strain evidence="11 12">CBS 6074</strain>
    </source>
</reference>
<dbReference type="Gene3D" id="3.40.1110.10">
    <property type="entry name" value="Calcium-transporting ATPase, cytoplasmic domain N"/>
    <property type="match status" value="1"/>
</dbReference>
<dbReference type="GO" id="GO:0005886">
    <property type="term" value="C:plasma membrane"/>
    <property type="evidence" value="ECO:0007669"/>
    <property type="project" value="UniProtKB-SubCell"/>
</dbReference>
<dbReference type="FunFam" id="3.40.50.1000:FF:000083">
    <property type="entry name" value="Sodium/potassium-transporting ATPase subunit alpha"/>
    <property type="match status" value="1"/>
</dbReference>
<dbReference type="Gene3D" id="3.40.50.1000">
    <property type="entry name" value="HAD superfamily/HAD-like"/>
    <property type="match status" value="1"/>
</dbReference>
<dbReference type="InterPro" id="IPR050510">
    <property type="entry name" value="Cation_transp_ATPase_P-type"/>
</dbReference>
<evidence type="ECO:0000256" key="5">
    <source>
        <dbReference type="ARBA" id="ARBA00022840"/>
    </source>
</evidence>
<comment type="subcellular location">
    <subcellularLocation>
        <location evidence="1">Cell membrane</location>
        <topology evidence="1">Multi-pass membrane protein</topology>
    </subcellularLocation>
</comment>
<dbReference type="InterPro" id="IPR001757">
    <property type="entry name" value="P_typ_ATPase"/>
</dbReference>
<dbReference type="GO" id="GO:0005524">
    <property type="term" value="F:ATP binding"/>
    <property type="evidence" value="ECO:0007669"/>
    <property type="project" value="UniProtKB-KW"/>
</dbReference>
<keyword evidence="3 9" id="KW-0812">Transmembrane</keyword>
<feature type="transmembrane region" description="Helical" evidence="9">
    <location>
        <begin position="1038"/>
        <end position="1057"/>
    </location>
</feature>
<evidence type="ECO:0000313" key="12">
    <source>
        <dbReference type="Proteomes" id="UP001355207"/>
    </source>
</evidence>
<feature type="transmembrane region" description="Helical" evidence="9">
    <location>
        <begin position="350"/>
        <end position="373"/>
    </location>
</feature>
<dbReference type="AlphaFoldDB" id="A0AAX4K3D9"/>
<dbReference type="PRINTS" id="PR00119">
    <property type="entry name" value="CATATPASE"/>
</dbReference>
<evidence type="ECO:0000256" key="1">
    <source>
        <dbReference type="ARBA" id="ARBA00004651"/>
    </source>
</evidence>
<dbReference type="Pfam" id="PF00122">
    <property type="entry name" value="E1-E2_ATPase"/>
    <property type="match status" value="1"/>
</dbReference>
<dbReference type="GeneID" id="91097299"/>
<feature type="transmembrane region" description="Helical" evidence="9">
    <location>
        <begin position="187"/>
        <end position="207"/>
    </location>
</feature>
<dbReference type="PRINTS" id="PR00121">
    <property type="entry name" value="NAKATPASE"/>
</dbReference>
<dbReference type="SFLD" id="SFLDS00003">
    <property type="entry name" value="Haloacid_Dehalogenase"/>
    <property type="match status" value="1"/>
</dbReference>
<dbReference type="GO" id="GO:1990573">
    <property type="term" value="P:potassium ion import across plasma membrane"/>
    <property type="evidence" value="ECO:0007669"/>
    <property type="project" value="TreeGrafter"/>
</dbReference>
<dbReference type="SUPFAM" id="SSF81660">
    <property type="entry name" value="Metal cation-transporting ATPase, ATP-binding domain N"/>
    <property type="match status" value="1"/>
</dbReference>
<feature type="transmembrane region" description="Helical" evidence="9">
    <location>
        <begin position="935"/>
        <end position="963"/>
    </location>
</feature>
<dbReference type="Pfam" id="PF13246">
    <property type="entry name" value="Cation_ATPase"/>
    <property type="match status" value="1"/>
</dbReference>
<keyword evidence="6" id="KW-1278">Translocase</keyword>
<accession>A0AAX4K3D9</accession>
<keyword evidence="4" id="KW-0547">Nucleotide-binding</keyword>
<dbReference type="InterPro" id="IPR044492">
    <property type="entry name" value="P_typ_ATPase_HD_dom"/>
</dbReference>
<dbReference type="InterPro" id="IPR023298">
    <property type="entry name" value="ATPase_P-typ_TM_dom_sf"/>
</dbReference>
<proteinExistence type="predicted"/>
<evidence type="ECO:0000256" key="3">
    <source>
        <dbReference type="ARBA" id="ARBA00022692"/>
    </source>
</evidence>
<dbReference type="PANTHER" id="PTHR43294">
    <property type="entry name" value="SODIUM/POTASSIUM-TRANSPORTING ATPASE SUBUNIT ALPHA"/>
    <property type="match status" value="1"/>
</dbReference>
<dbReference type="Gene3D" id="1.20.1110.10">
    <property type="entry name" value="Calcium-transporting ATPase, transmembrane domain"/>
    <property type="match status" value="1"/>
</dbReference>
<evidence type="ECO:0000259" key="10">
    <source>
        <dbReference type="SMART" id="SM00831"/>
    </source>
</evidence>